<feature type="region of interest" description="Disordered" evidence="1">
    <location>
        <begin position="1"/>
        <end position="21"/>
    </location>
</feature>
<feature type="compositionally biased region" description="Basic and acidic residues" evidence="1">
    <location>
        <begin position="117"/>
        <end position="148"/>
    </location>
</feature>
<feature type="compositionally biased region" description="Basic and acidic residues" evidence="1">
    <location>
        <begin position="1"/>
        <end position="12"/>
    </location>
</feature>
<gene>
    <name evidence="2" type="ORF">niasHS_006985</name>
</gene>
<dbReference type="EMBL" id="JBICCN010000145">
    <property type="protein sequence ID" value="KAL3089264.1"/>
    <property type="molecule type" value="Genomic_DNA"/>
</dbReference>
<sequence length="166" mass="19280">MSDENYMKEKGGKQNCSSVRGEGRIEWSKQYKLREMSFVHRSSMAMSKRWGQAEMVNDVQWRESGADVQTMNVTKKWHQQSCEKMKTKRKCTKIRRDKYRCKWADDACVPATDEADVEKPKKSEGDADDEKPKKGEGEAEDEKPKTGEGEVDDEKPKKKVKDYCKK</sequence>
<name>A0ABD2JF80_HETSC</name>
<accession>A0ABD2JF80</accession>
<protein>
    <submittedName>
        <fullName evidence="2">Uncharacterized protein</fullName>
    </submittedName>
</protein>
<organism evidence="2 3">
    <name type="scientific">Heterodera schachtii</name>
    <name type="common">Sugarbeet cyst nematode worm</name>
    <name type="synonym">Tylenchus schachtii</name>
    <dbReference type="NCBI Taxonomy" id="97005"/>
    <lineage>
        <taxon>Eukaryota</taxon>
        <taxon>Metazoa</taxon>
        <taxon>Ecdysozoa</taxon>
        <taxon>Nematoda</taxon>
        <taxon>Chromadorea</taxon>
        <taxon>Rhabditida</taxon>
        <taxon>Tylenchina</taxon>
        <taxon>Tylenchomorpha</taxon>
        <taxon>Tylenchoidea</taxon>
        <taxon>Heteroderidae</taxon>
        <taxon>Heteroderinae</taxon>
        <taxon>Heterodera</taxon>
    </lineage>
</organism>
<comment type="caution">
    <text evidence="2">The sequence shown here is derived from an EMBL/GenBank/DDBJ whole genome shotgun (WGS) entry which is preliminary data.</text>
</comment>
<keyword evidence="3" id="KW-1185">Reference proteome</keyword>
<feature type="region of interest" description="Disordered" evidence="1">
    <location>
        <begin position="111"/>
        <end position="166"/>
    </location>
</feature>
<evidence type="ECO:0000313" key="2">
    <source>
        <dbReference type="EMBL" id="KAL3089264.1"/>
    </source>
</evidence>
<reference evidence="2 3" key="1">
    <citation type="submission" date="2024-10" db="EMBL/GenBank/DDBJ databases">
        <authorList>
            <person name="Kim D."/>
        </authorList>
    </citation>
    <scope>NUCLEOTIDE SEQUENCE [LARGE SCALE GENOMIC DNA]</scope>
    <source>
        <strain evidence="2">Taebaek</strain>
    </source>
</reference>
<proteinExistence type="predicted"/>
<evidence type="ECO:0000313" key="3">
    <source>
        <dbReference type="Proteomes" id="UP001620645"/>
    </source>
</evidence>
<dbReference type="AlphaFoldDB" id="A0ABD2JF80"/>
<evidence type="ECO:0000256" key="1">
    <source>
        <dbReference type="SAM" id="MobiDB-lite"/>
    </source>
</evidence>
<dbReference type="Proteomes" id="UP001620645">
    <property type="component" value="Unassembled WGS sequence"/>
</dbReference>